<keyword evidence="2 3" id="KW-0690">Ribosome biogenesis</keyword>
<comment type="caution">
    <text evidence="5">The sequence shown here is derived from an EMBL/GenBank/DDBJ whole genome shotgun (WGS) entry which is preliminary data.</text>
</comment>
<gene>
    <name evidence="3" type="primary">rimP</name>
    <name evidence="5" type="ORF">JOE69_002959</name>
</gene>
<dbReference type="HAMAP" id="MF_01077">
    <property type="entry name" value="RimP"/>
    <property type="match status" value="1"/>
</dbReference>
<dbReference type="PANTHER" id="PTHR33867:SF1">
    <property type="entry name" value="RIBOSOME MATURATION FACTOR RIMP"/>
    <property type="match status" value="1"/>
</dbReference>
<dbReference type="SUPFAM" id="SSF75420">
    <property type="entry name" value="YhbC-like, N-terminal domain"/>
    <property type="match status" value="1"/>
</dbReference>
<keyword evidence="1 3" id="KW-0963">Cytoplasm</keyword>
<evidence type="ECO:0000313" key="5">
    <source>
        <dbReference type="EMBL" id="MDR6270721.1"/>
    </source>
</evidence>
<dbReference type="Pfam" id="PF02576">
    <property type="entry name" value="RimP_N"/>
    <property type="match status" value="1"/>
</dbReference>
<dbReference type="InterPro" id="IPR028989">
    <property type="entry name" value="RimP_N"/>
</dbReference>
<evidence type="ECO:0000259" key="4">
    <source>
        <dbReference type="Pfam" id="PF02576"/>
    </source>
</evidence>
<dbReference type="Proteomes" id="UP001185069">
    <property type="component" value="Unassembled WGS sequence"/>
</dbReference>
<proteinExistence type="inferred from homology"/>
<name>A0ABU1JFU9_9MICC</name>
<sequence>MSKPDRPQNPVSSTAAEAQRLRELLQPTVEENALFLEDVSIHVAGTHRTVHVAVDLPEDQPGSVSLDAIASISQLLSAVLDADPADDGRPYDLEVSSPGVSRPLTEPRHWRRATGHLVTLKLVKGSQSDLGELITGRLVEVAESGVTVRPELPVKKGMKPKQGDPEFIEFVRIRKGTVEVEFTRLDEAEEVGTVADQKGQD</sequence>
<accession>A0ABU1JFU9</accession>
<dbReference type="EMBL" id="JAVDQF010000001">
    <property type="protein sequence ID" value="MDR6270721.1"/>
    <property type="molecule type" value="Genomic_DNA"/>
</dbReference>
<organism evidence="5 6">
    <name type="scientific">Arthrobacter russicus</name>
    <dbReference type="NCBI Taxonomy" id="172040"/>
    <lineage>
        <taxon>Bacteria</taxon>
        <taxon>Bacillati</taxon>
        <taxon>Actinomycetota</taxon>
        <taxon>Actinomycetes</taxon>
        <taxon>Micrococcales</taxon>
        <taxon>Micrococcaceae</taxon>
        <taxon>Arthrobacter</taxon>
    </lineage>
</organism>
<feature type="domain" description="Ribosome maturation factor RimP N-terminal" evidence="4">
    <location>
        <begin position="24"/>
        <end position="100"/>
    </location>
</feature>
<comment type="function">
    <text evidence="3">Required for maturation of 30S ribosomal subunits.</text>
</comment>
<evidence type="ECO:0000256" key="2">
    <source>
        <dbReference type="ARBA" id="ARBA00022517"/>
    </source>
</evidence>
<evidence type="ECO:0000313" key="6">
    <source>
        <dbReference type="Proteomes" id="UP001185069"/>
    </source>
</evidence>
<protein>
    <recommendedName>
        <fullName evidence="3">Ribosome maturation factor RimP</fullName>
    </recommendedName>
</protein>
<evidence type="ECO:0000256" key="3">
    <source>
        <dbReference type="HAMAP-Rule" id="MF_01077"/>
    </source>
</evidence>
<dbReference type="Gene3D" id="3.30.300.70">
    <property type="entry name" value="RimP-like superfamily, N-terminal"/>
    <property type="match status" value="1"/>
</dbReference>
<comment type="similarity">
    <text evidence="3">Belongs to the RimP family.</text>
</comment>
<keyword evidence="6" id="KW-1185">Reference proteome</keyword>
<reference evidence="5 6" key="1">
    <citation type="submission" date="2023-07" db="EMBL/GenBank/DDBJ databases">
        <title>Sequencing the genomes of 1000 actinobacteria strains.</title>
        <authorList>
            <person name="Klenk H.-P."/>
        </authorList>
    </citation>
    <scope>NUCLEOTIDE SEQUENCE [LARGE SCALE GENOMIC DNA]</scope>
    <source>
        <strain evidence="5 6">DSM 14555</strain>
    </source>
</reference>
<dbReference type="PANTHER" id="PTHR33867">
    <property type="entry name" value="RIBOSOME MATURATION FACTOR RIMP"/>
    <property type="match status" value="1"/>
</dbReference>
<dbReference type="InterPro" id="IPR003728">
    <property type="entry name" value="Ribosome_maturation_RimP"/>
</dbReference>
<evidence type="ECO:0000256" key="1">
    <source>
        <dbReference type="ARBA" id="ARBA00022490"/>
    </source>
</evidence>
<comment type="subcellular location">
    <subcellularLocation>
        <location evidence="3">Cytoplasm</location>
    </subcellularLocation>
</comment>
<dbReference type="RefSeq" id="WP_309799972.1">
    <property type="nucleotide sequence ID" value="NZ_BAAAHY010000004.1"/>
</dbReference>
<dbReference type="InterPro" id="IPR035956">
    <property type="entry name" value="RimP_N_sf"/>
</dbReference>